<protein>
    <submittedName>
        <fullName evidence="2">Uncharacterized membrane protein YjjP (DUF1212 family)</fullName>
    </submittedName>
</protein>
<keyword evidence="1" id="KW-0472">Membrane</keyword>
<reference evidence="2 5" key="2">
    <citation type="submission" date="2020-07" db="EMBL/GenBank/DDBJ databases">
        <title>Sequencing the genomes of 1000 actinobacteria strains.</title>
        <authorList>
            <person name="Klenk H.-P."/>
        </authorList>
    </citation>
    <scope>NUCLEOTIDE SEQUENCE [LARGE SCALE GENOMIC DNA]</scope>
    <source>
        <strain evidence="2 5">DSM 23870</strain>
    </source>
</reference>
<evidence type="ECO:0000313" key="5">
    <source>
        <dbReference type="Proteomes" id="UP000581087"/>
    </source>
</evidence>
<gene>
    <name evidence="2" type="ORF">BJ972_002567</name>
    <name evidence="3" type="ORF">ESP50_00925</name>
</gene>
<accession>A0A4Q2MCH9</accession>
<evidence type="ECO:0000256" key="1">
    <source>
        <dbReference type="SAM" id="Phobius"/>
    </source>
</evidence>
<dbReference type="Proteomes" id="UP000292686">
    <property type="component" value="Unassembled WGS sequence"/>
</dbReference>
<dbReference type="EMBL" id="SDPM01000001">
    <property type="protein sequence ID" value="RXZ87801.1"/>
    <property type="molecule type" value="Genomic_DNA"/>
</dbReference>
<evidence type="ECO:0000313" key="2">
    <source>
        <dbReference type="EMBL" id="NYD68048.1"/>
    </source>
</evidence>
<feature type="transmembrane region" description="Helical" evidence="1">
    <location>
        <begin position="41"/>
        <end position="60"/>
    </location>
</feature>
<dbReference type="Proteomes" id="UP000581087">
    <property type="component" value="Unassembled WGS sequence"/>
</dbReference>
<feature type="transmembrane region" description="Helical" evidence="1">
    <location>
        <begin position="15"/>
        <end position="35"/>
    </location>
</feature>
<keyword evidence="4" id="KW-1185">Reference proteome</keyword>
<proteinExistence type="predicted"/>
<keyword evidence="1" id="KW-0812">Transmembrane</keyword>
<dbReference type="EMBL" id="JACCBI010000001">
    <property type="protein sequence ID" value="NYD68048.1"/>
    <property type="molecule type" value="Genomic_DNA"/>
</dbReference>
<keyword evidence="1" id="KW-1133">Transmembrane helix</keyword>
<name>A0A4Q2MCH9_9MICO</name>
<evidence type="ECO:0000313" key="3">
    <source>
        <dbReference type="EMBL" id="RXZ87801.1"/>
    </source>
</evidence>
<comment type="caution">
    <text evidence="3">The sequence shown here is derived from an EMBL/GenBank/DDBJ whole genome shotgun (WGS) entry which is preliminary data.</text>
</comment>
<organism evidence="3 4">
    <name type="scientific">Agromyces atrinae</name>
    <dbReference type="NCBI Taxonomy" id="592376"/>
    <lineage>
        <taxon>Bacteria</taxon>
        <taxon>Bacillati</taxon>
        <taxon>Actinomycetota</taxon>
        <taxon>Actinomycetes</taxon>
        <taxon>Micrococcales</taxon>
        <taxon>Microbacteriaceae</taxon>
        <taxon>Agromyces</taxon>
    </lineage>
</organism>
<reference evidence="3 4" key="1">
    <citation type="submission" date="2019-01" db="EMBL/GenBank/DDBJ databases">
        <title>Agromyces.</title>
        <authorList>
            <person name="Li J."/>
        </authorList>
    </citation>
    <scope>NUCLEOTIDE SEQUENCE [LARGE SCALE GENOMIC DNA]</scope>
    <source>
        <strain evidence="3 4">DSM 23870</strain>
    </source>
</reference>
<dbReference type="RefSeq" id="WP_129172066.1">
    <property type="nucleotide sequence ID" value="NZ_JACCBI010000001.1"/>
</dbReference>
<dbReference type="AlphaFoldDB" id="A0A4Q2MCH9"/>
<sequence length="68" mass="7440">MDDEPAEPTPSNRRVWWMVGLLAGLTIASLAVVFLPSPAVFIGSMTFFALIVIGLVIQVIRRRAHPHG</sequence>
<evidence type="ECO:0000313" key="4">
    <source>
        <dbReference type="Proteomes" id="UP000292686"/>
    </source>
</evidence>